<keyword evidence="5" id="KW-1185">Reference proteome</keyword>
<dbReference type="KEGG" id="psoj:PHYSODRAFT_287151"/>
<dbReference type="Proteomes" id="UP000002640">
    <property type="component" value="Unassembled WGS sequence"/>
</dbReference>
<dbReference type="RefSeq" id="XP_009533782.1">
    <property type="nucleotide sequence ID" value="XM_009535487.1"/>
</dbReference>
<organism evidence="4 5">
    <name type="scientific">Phytophthora sojae (strain P6497)</name>
    <name type="common">Soybean stem and root rot agent</name>
    <name type="synonym">Phytophthora megasperma f. sp. glycines</name>
    <dbReference type="NCBI Taxonomy" id="1094619"/>
    <lineage>
        <taxon>Eukaryota</taxon>
        <taxon>Sar</taxon>
        <taxon>Stramenopiles</taxon>
        <taxon>Oomycota</taxon>
        <taxon>Peronosporomycetes</taxon>
        <taxon>Peronosporales</taxon>
        <taxon>Peronosporaceae</taxon>
        <taxon>Phytophthora</taxon>
    </lineage>
</organism>
<dbReference type="InParanoid" id="G5A289"/>
<dbReference type="EMBL" id="JH159158">
    <property type="protein sequence ID" value="EGZ11037.1"/>
    <property type="molecule type" value="Genomic_DNA"/>
</dbReference>
<keyword evidence="1" id="KW-0489">Methyltransferase</keyword>
<dbReference type="GO" id="GO:0032259">
    <property type="term" value="P:methylation"/>
    <property type="evidence" value="ECO:0007669"/>
    <property type="project" value="UniProtKB-KW"/>
</dbReference>
<reference evidence="4 5" key="1">
    <citation type="journal article" date="2006" name="Science">
        <title>Phytophthora genome sequences uncover evolutionary origins and mechanisms of pathogenesis.</title>
        <authorList>
            <person name="Tyler B.M."/>
            <person name="Tripathy S."/>
            <person name="Zhang X."/>
            <person name="Dehal P."/>
            <person name="Jiang R.H."/>
            <person name="Aerts A."/>
            <person name="Arredondo F.D."/>
            <person name="Baxter L."/>
            <person name="Bensasson D."/>
            <person name="Beynon J.L."/>
            <person name="Chapman J."/>
            <person name="Damasceno C.M."/>
            <person name="Dorrance A.E."/>
            <person name="Dou D."/>
            <person name="Dickerman A.W."/>
            <person name="Dubchak I.L."/>
            <person name="Garbelotto M."/>
            <person name="Gijzen M."/>
            <person name="Gordon S.G."/>
            <person name="Govers F."/>
            <person name="Grunwald N.J."/>
            <person name="Huang W."/>
            <person name="Ivors K.L."/>
            <person name="Jones R.W."/>
            <person name="Kamoun S."/>
            <person name="Krampis K."/>
            <person name="Lamour K.H."/>
            <person name="Lee M.K."/>
            <person name="McDonald W.H."/>
            <person name="Medina M."/>
            <person name="Meijer H.J."/>
            <person name="Nordberg E.K."/>
            <person name="Maclean D.J."/>
            <person name="Ospina-Giraldo M.D."/>
            <person name="Morris P.F."/>
            <person name="Phuntumart V."/>
            <person name="Putnam N.H."/>
            <person name="Rash S."/>
            <person name="Rose J.K."/>
            <person name="Sakihama Y."/>
            <person name="Salamov A.A."/>
            <person name="Savidor A."/>
            <person name="Scheuring C.F."/>
            <person name="Smith B.M."/>
            <person name="Sobral B.W."/>
            <person name="Terry A."/>
            <person name="Torto-Alalibo T.A."/>
            <person name="Win J."/>
            <person name="Xu Z."/>
            <person name="Zhang H."/>
            <person name="Grigoriev I.V."/>
            <person name="Rokhsar D.S."/>
            <person name="Boore J.L."/>
        </authorList>
    </citation>
    <scope>NUCLEOTIDE SEQUENCE [LARGE SCALE GENOMIC DNA]</scope>
    <source>
        <strain evidence="4 5">P6497</strain>
    </source>
</reference>
<gene>
    <name evidence="4" type="ORF">PHYSODRAFT_287151</name>
</gene>
<dbReference type="PANTHER" id="PTHR12303:SF6">
    <property type="entry name" value="CARNOSINE N-METHYLTRANSFERASE"/>
    <property type="match status" value="1"/>
</dbReference>
<keyword evidence="3" id="KW-0949">S-adenosyl-L-methionine</keyword>
<evidence type="ECO:0000256" key="1">
    <source>
        <dbReference type="ARBA" id="ARBA00022603"/>
    </source>
</evidence>
<dbReference type="InterPro" id="IPR012901">
    <property type="entry name" value="CARME"/>
</dbReference>
<proteinExistence type="predicted"/>
<dbReference type="GO" id="GO:0008757">
    <property type="term" value="F:S-adenosylmethionine-dependent methyltransferase activity"/>
    <property type="evidence" value="ECO:0007669"/>
    <property type="project" value="InterPro"/>
</dbReference>
<dbReference type="STRING" id="1094619.G5A289"/>
<evidence type="ECO:0000256" key="2">
    <source>
        <dbReference type="ARBA" id="ARBA00022679"/>
    </source>
</evidence>
<name>G5A289_PHYSP</name>
<evidence type="ECO:0000313" key="5">
    <source>
        <dbReference type="Proteomes" id="UP000002640"/>
    </source>
</evidence>
<dbReference type="AlphaFoldDB" id="G5A289"/>
<accession>G5A289</accession>
<keyword evidence="2" id="KW-0808">Transferase</keyword>
<evidence type="ECO:0000256" key="3">
    <source>
        <dbReference type="ARBA" id="ARBA00022691"/>
    </source>
</evidence>
<protein>
    <submittedName>
        <fullName evidence="4">Uncharacterized protein</fullName>
    </submittedName>
</protein>
<evidence type="ECO:0000313" key="4">
    <source>
        <dbReference type="EMBL" id="EGZ11037.1"/>
    </source>
</evidence>
<dbReference type="GeneID" id="20640567"/>
<dbReference type="SMR" id="G5A289"/>
<sequence length="129" mass="15412">METDPEEQEHYRSVLLSFREYEGYMMREIYRRKKHLQSMPIEMQRRLPQSSTIRNLHHFVNAAHHNQSFFERVVQAQLENGPAVELPEVTPKTPLQSPPRHFSKLKSTLHQFVRDWSDEVGWSLSLELQ</sequence>
<dbReference type="PANTHER" id="PTHR12303">
    <property type="entry name" value="CARNOSINE N-METHYLTRANSFERASE"/>
    <property type="match status" value="1"/>
</dbReference>